<protein>
    <recommendedName>
        <fullName evidence="11">ENTH domain-containing protein</fullName>
    </recommendedName>
</protein>
<dbReference type="Gene3D" id="1.25.40.90">
    <property type="match status" value="1"/>
</dbReference>
<dbReference type="Pfam" id="PF07651">
    <property type="entry name" value="ANTH"/>
    <property type="match status" value="1"/>
</dbReference>
<evidence type="ECO:0000256" key="9">
    <source>
        <dbReference type="PROSITE-ProRule" id="PRU00243"/>
    </source>
</evidence>
<dbReference type="FunFam" id="1.20.58.150:FF:000005">
    <property type="entry name" value="putative clathrin assembly protein At2g25430"/>
    <property type="match status" value="1"/>
</dbReference>
<sequence length="894" mass="97384">MDRAADGRLRKLRQPKTAFDDEDGTTTLSAGDSGAGGGIGDARRGWTGKARQGGWPPLPARSTPAELRRRWAGEDQDREPAIPGEERRAARRGKAAEEERGRLGPTGGRRRGPRADGERSALISSAPELAAREGDDNRQRWAGESDGRDPPTIVISPSLYYAASSSDLALQVHAPRKASGGGAARGGADVGKCGSGVLDAGSRWQAWWRRLPSQNRVLRTMMLHAGVYNIRLPAVDVRECEQGGSCGIADLVPGDAATSTEATYVQLVRWGVAWLNFQVGTTMVVVLGIVFSIAGSMHLWLRCRESSQANQHSASNPTTKQRFLGADASTSQRPARAFISPPFPSSPNHPPLLRGHSPRLLPKPVSTICPACHRSAQRQKEPFAFIQPASCACNVSMAPSKLRRALGMAKDQATIALARAGGAAAGDAVAADVEVAIVHATSHGDSLPSSSSSDADEILALTRYSRARVAACVASLSRRLRRTRTWPVAVKSLALLHRLLTDGDPAFHHEVLLLATARHGRRRGMLDMSRFRHQRRDWDFAAFVHAYAVYLHDRLKQRHTTNWTVVDGEVIHEPWETVPPTTEKKKSTEELVAKAQELKHMLDRFIEGRPTGKARTNEVVTTALYRLVKESVAMYCELTEVMAVLMGRFAELDTPACVRVHSIFTSLAKVATAVCRPCDVPEVQRVRQKNLDLMHEFIRDRQASASPWSLSPPATTPMSSPPSTSGVKRCDDDKAIIEPALKERQVGEREERNADETSTAERDGSLVVADDKMADFFNLDEEVSASPPSGEEHGRNLTLALFDGSSEDAPPQWVAFGDPSADWEMALVQPLPAAGANTAAGAARVDPFAASLAVPPPTYVQMTDLQARQRLLVQEQNAWQLYESQRAPWSYDLL</sequence>
<dbReference type="CDD" id="cd16987">
    <property type="entry name" value="ANTH_N_AP180_plant"/>
    <property type="match status" value="1"/>
</dbReference>
<proteinExistence type="predicted"/>
<dbReference type="GO" id="GO:0005546">
    <property type="term" value="F:phosphatidylinositol-4,5-bisphosphate binding"/>
    <property type="evidence" value="ECO:0007669"/>
    <property type="project" value="TreeGrafter"/>
</dbReference>
<dbReference type="SMART" id="SM00273">
    <property type="entry name" value="ENTH"/>
    <property type="match status" value="1"/>
</dbReference>
<feature type="compositionally biased region" description="Low complexity" evidence="10">
    <location>
        <begin position="704"/>
        <end position="725"/>
    </location>
</feature>
<keyword evidence="13" id="KW-1185">Reference proteome</keyword>
<evidence type="ECO:0000256" key="6">
    <source>
        <dbReference type="ARBA" id="ARBA00023136"/>
    </source>
</evidence>
<dbReference type="AlphaFoldDB" id="A0A835A010"/>
<evidence type="ECO:0000256" key="7">
    <source>
        <dbReference type="ARBA" id="ARBA00023176"/>
    </source>
</evidence>
<keyword evidence="8" id="KW-0968">Cytoplasmic vesicle</keyword>
<feature type="domain" description="ENTH" evidence="11">
    <location>
        <begin position="425"/>
        <end position="565"/>
    </location>
</feature>
<dbReference type="InterPro" id="IPR048050">
    <property type="entry name" value="ANTH_N_plant"/>
</dbReference>
<evidence type="ECO:0000256" key="10">
    <source>
        <dbReference type="SAM" id="MobiDB-lite"/>
    </source>
</evidence>
<feature type="region of interest" description="Disordered" evidence="10">
    <location>
        <begin position="704"/>
        <end position="765"/>
    </location>
</feature>
<dbReference type="InterPro" id="IPR045192">
    <property type="entry name" value="AP180-like"/>
</dbReference>
<dbReference type="PROSITE" id="PS50942">
    <property type="entry name" value="ENTH"/>
    <property type="match status" value="1"/>
</dbReference>
<keyword evidence="4" id="KW-0254">Endocytosis</keyword>
<dbReference type="GO" id="GO:0005905">
    <property type="term" value="C:clathrin-coated pit"/>
    <property type="evidence" value="ECO:0007669"/>
    <property type="project" value="UniProtKB-SubCell"/>
</dbReference>
<evidence type="ECO:0000256" key="4">
    <source>
        <dbReference type="ARBA" id="ARBA00022583"/>
    </source>
</evidence>
<feature type="compositionally biased region" description="Basic and acidic residues" evidence="10">
    <location>
        <begin position="130"/>
        <end position="149"/>
    </location>
</feature>
<organism evidence="12 13">
    <name type="scientific">Digitaria exilis</name>
    <dbReference type="NCBI Taxonomy" id="1010633"/>
    <lineage>
        <taxon>Eukaryota</taxon>
        <taxon>Viridiplantae</taxon>
        <taxon>Streptophyta</taxon>
        <taxon>Embryophyta</taxon>
        <taxon>Tracheophyta</taxon>
        <taxon>Spermatophyta</taxon>
        <taxon>Magnoliopsida</taxon>
        <taxon>Liliopsida</taxon>
        <taxon>Poales</taxon>
        <taxon>Poaceae</taxon>
        <taxon>PACMAD clade</taxon>
        <taxon>Panicoideae</taxon>
        <taxon>Panicodae</taxon>
        <taxon>Paniceae</taxon>
        <taxon>Anthephorinae</taxon>
        <taxon>Digitaria</taxon>
    </lineage>
</organism>
<dbReference type="GO" id="GO:0005794">
    <property type="term" value="C:Golgi apparatus"/>
    <property type="evidence" value="ECO:0007669"/>
    <property type="project" value="UniProtKB-SubCell"/>
</dbReference>
<evidence type="ECO:0000313" key="12">
    <source>
        <dbReference type="EMBL" id="KAF8642697.1"/>
    </source>
</evidence>
<dbReference type="OrthoDB" id="44015at2759"/>
<evidence type="ECO:0000313" key="13">
    <source>
        <dbReference type="Proteomes" id="UP000636709"/>
    </source>
</evidence>
<keyword evidence="6 9" id="KW-0472">Membrane</keyword>
<dbReference type="SUPFAM" id="SSF48464">
    <property type="entry name" value="ENTH/VHS domain"/>
    <property type="match status" value="1"/>
</dbReference>
<dbReference type="GO" id="GO:0005545">
    <property type="term" value="F:1-phosphatidylinositol binding"/>
    <property type="evidence" value="ECO:0007669"/>
    <property type="project" value="InterPro"/>
</dbReference>
<comment type="subcellular location">
    <subcellularLocation>
        <location evidence="1">Cytoplasmic vesicle</location>
        <location evidence="1">Clathrin-coated vesicle</location>
    </subcellularLocation>
    <subcellularLocation>
        <location evidence="2">Golgi apparatus</location>
    </subcellularLocation>
    <subcellularLocation>
        <location evidence="3">Membrane</location>
        <location evidence="3">Clathrin-coated pit</location>
    </subcellularLocation>
</comment>
<dbReference type="GO" id="GO:0006900">
    <property type="term" value="P:vesicle budding from membrane"/>
    <property type="evidence" value="ECO:0007669"/>
    <property type="project" value="TreeGrafter"/>
</dbReference>
<feature type="transmembrane region" description="Helical" evidence="9">
    <location>
        <begin position="279"/>
        <end position="301"/>
    </location>
</feature>
<keyword evidence="9" id="KW-0812">Transmembrane</keyword>
<keyword evidence="9" id="KW-1133">Transmembrane helix</keyword>
<dbReference type="SUPFAM" id="SSF89009">
    <property type="entry name" value="GAT-like domain"/>
    <property type="match status" value="1"/>
</dbReference>
<dbReference type="InterPro" id="IPR014712">
    <property type="entry name" value="ANTH_dom_sf"/>
</dbReference>
<keyword evidence="5" id="KW-0333">Golgi apparatus</keyword>
<evidence type="ECO:0000259" key="11">
    <source>
        <dbReference type="PROSITE" id="PS50942"/>
    </source>
</evidence>
<dbReference type="GO" id="GO:0072583">
    <property type="term" value="P:clathrin-dependent endocytosis"/>
    <property type="evidence" value="ECO:0007669"/>
    <property type="project" value="InterPro"/>
</dbReference>
<feature type="compositionally biased region" description="Basic and acidic residues" evidence="10">
    <location>
        <begin position="66"/>
        <end position="102"/>
    </location>
</feature>
<dbReference type="GO" id="GO:0048268">
    <property type="term" value="P:clathrin coat assembly"/>
    <property type="evidence" value="ECO:0007669"/>
    <property type="project" value="InterPro"/>
</dbReference>
<dbReference type="GO" id="GO:0030136">
    <property type="term" value="C:clathrin-coated vesicle"/>
    <property type="evidence" value="ECO:0007669"/>
    <property type="project" value="UniProtKB-SubCell"/>
</dbReference>
<dbReference type="GO" id="GO:0032050">
    <property type="term" value="F:clathrin heavy chain binding"/>
    <property type="evidence" value="ECO:0007669"/>
    <property type="project" value="TreeGrafter"/>
</dbReference>
<dbReference type="InterPro" id="IPR013809">
    <property type="entry name" value="ENTH"/>
</dbReference>
<feature type="region of interest" description="Disordered" evidence="10">
    <location>
        <begin position="1"/>
        <end position="152"/>
    </location>
</feature>
<name>A0A835A010_9POAL</name>
<dbReference type="PANTHER" id="PTHR22951">
    <property type="entry name" value="CLATHRIN ASSEMBLY PROTEIN"/>
    <property type="match status" value="1"/>
</dbReference>
<accession>A0A835A010</accession>
<reference evidence="12" key="1">
    <citation type="submission" date="2020-07" db="EMBL/GenBank/DDBJ databases">
        <title>Genome sequence and genetic diversity analysis of an under-domesticated orphan crop, white fonio (Digitaria exilis).</title>
        <authorList>
            <person name="Bennetzen J.L."/>
            <person name="Chen S."/>
            <person name="Ma X."/>
            <person name="Wang X."/>
            <person name="Yssel A.E.J."/>
            <person name="Chaluvadi S.R."/>
            <person name="Johnson M."/>
            <person name="Gangashetty P."/>
            <person name="Hamidou F."/>
            <person name="Sanogo M.D."/>
            <person name="Zwaenepoel A."/>
            <person name="Wallace J."/>
            <person name="Van De Peer Y."/>
            <person name="Van Deynze A."/>
        </authorList>
    </citation>
    <scope>NUCLEOTIDE SEQUENCE</scope>
    <source>
        <tissue evidence="12">Leaves</tissue>
    </source>
</reference>
<dbReference type="PANTHER" id="PTHR22951:SF30">
    <property type="entry name" value="OS01G0881100 PROTEIN"/>
    <property type="match status" value="1"/>
</dbReference>
<gene>
    <name evidence="12" type="ORF">HU200_067070</name>
</gene>
<dbReference type="Proteomes" id="UP000636709">
    <property type="component" value="Unassembled WGS sequence"/>
</dbReference>
<dbReference type="InterPro" id="IPR008942">
    <property type="entry name" value="ENTH_VHS"/>
</dbReference>
<evidence type="ECO:0000256" key="2">
    <source>
        <dbReference type="ARBA" id="ARBA00004555"/>
    </source>
</evidence>
<feature type="compositionally biased region" description="Basic and acidic residues" evidence="10">
    <location>
        <begin position="728"/>
        <end position="765"/>
    </location>
</feature>
<dbReference type="InterPro" id="IPR011417">
    <property type="entry name" value="ANTH_dom"/>
</dbReference>
<dbReference type="Gene3D" id="1.20.58.150">
    <property type="entry name" value="ANTH domain"/>
    <property type="match status" value="1"/>
</dbReference>
<evidence type="ECO:0000256" key="3">
    <source>
        <dbReference type="ARBA" id="ARBA00004600"/>
    </source>
</evidence>
<keyword evidence="7" id="KW-0168">Coated pit</keyword>
<comment type="caution">
    <text evidence="12">The sequence shown here is derived from an EMBL/GenBank/DDBJ whole genome shotgun (WGS) entry which is preliminary data.</text>
</comment>
<evidence type="ECO:0000256" key="8">
    <source>
        <dbReference type="ARBA" id="ARBA00023329"/>
    </source>
</evidence>
<dbReference type="EMBL" id="JACEFO010003286">
    <property type="protein sequence ID" value="KAF8642697.1"/>
    <property type="molecule type" value="Genomic_DNA"/>
</dbReference>
<dbReference type="GO" id="GO:0000149">
    <property type="term" value="F:SNARE binding"/>
    <property type="evidence" value="ECO:0007669"/>
    <property type="project" value="TreeGrafter"/>
</dbReference>
<comment type="caution">
    <text evidence="9">Lacks conserved residue(s) required for the propagation of feature annotation.</text>
</comment>
<evidence type="ECO:0000256" key="5">
    <source>
        <dbReference type="ARBA" id="ARBA00023034"/>
    </source>
</evidence>
<evidence type="ECO:0000256" key="1">
    <source>
        <dbReference type="ARBA" id="ARBA00004132"/>
    </source>
</evidence>